<comment type="subcellular location">
    <subcellularLocation>
        <location evidence="6">Cytoplasm</location>
    </subcellularLocation>
</comment>
<feature type="compositionally biased region" description="Low complexity" evidence="7">
    <location>
        <begin position="963"/>
        <end position="975"/>
    </location>
</feature>
<evidence type="ECO:0000256" key="6">
    <source>
        <dbReference type="HAMAP-Rule" id="MF_01894"/>
    </source>
</evidence>
<dbReference type="GO" id="GO:0005737">
    <property type="term" value="C:cytoplasm"/>
    <property type="evidence" value="ECO:0007669"/>
    <property type="project" value="UniProtKB-SubCell"/>
</dbReference>
<evidence type="ECO:0000256" key="4">
    <source>
        <dbReference type="ARBA" id="ARBA00023054"/>
    </source>
</evidence>
<dbReference type="GO" id="GO:0003677">
    <property type="term" value="F:DNA binding"/>
    <property type="evidence" value="ECO:0007669"/>
    <property type="project" value="UniProtKB-UniRule"/>
</dbReference>
<feature type="coiled-coil region" evidence="6">
    <location>
        <begin position="412"/>
        <end position="488"/>
    </location>
</feature>
<dbReference type="PIRSF" id="PIRSF005719">
    <property type="entry name" value="SMC"/>
    <property type="match status" value="1"/>
</dbReference>
<dbReference type="RefSeq" id="WP_068136374.1">
    <property type="nucleotide sequence ID" value="NZ_AP014924.1"/>
</dbReference>
<dbReference type="Gene3D" id="3.30.70.1620">
    <property type="match status" value="1"/>
</dbReference>
<feature type="coiled-coil region" evidence="6">
    <location>
        <begin position="234"/>
        <end position="275"/>
    </location>
</feature>
<evidence type="ECO:0000256" key="7">
    <source>
        <dbReference type="SAM" id="MobiDB-lite"/>
    </source>
</evidence>
<dbReference type="PATRIC" id="fig|1555112.3.peg.1658"/>
<sequence>MHLESLSLRGFKSFERRVELRFDRHLTAVVGPNGSGKSNIADAIRWVLGEQSMQALRSKNLVDLIFAGTDRRLPVNVAEVVLTVNNEDGTLPLPYAQVAVTRRAYRAGESEFFINGVPCRLKEIHQIFLDTGVGRRGVSLVGQGEIDALLTATPEQRRGWVEDLAGIARYQLQKEQALAKVEAARQELTRLQDVIVEVRGQRDRLQAEALRARRHRELAARLRSAEWRLYLLARRAAEARVAEAEARLQGLREELEAAQRAHAQATVESETLRSRAGGLRAEVLEGDAEERALGERMAYLGREEGVLGVERRQAAERLWRARGALRRLRAEAAGRAASRREARRARAEAASRLAHAEERLRRAEAELAEARRAAEDPTGTSGDLPALRARAAQLRESLAAREAEGRALAREIEERQHERERAASRLAALEEALARASDGHRARAAEEGHLKAELDRRREALAAAERAAEEAVRAQSRLDREAEALRARLGSLRQLLAEGQGYSTGPRLVLQHRERFPGLVGSVAELLRVPAELARAAEAALGGAGQHLVTRDAGAVQAAIAWLKAGGRGRATFLPMDRLRAASPLPAHHPARRHPGVLGLMAEMAGVQEGFETLLTYLLGRTLVLDGLESALDLQKSPDMPGGGGARLVTLEGELLLPSGAVTGGASRQEAGGLISRQSEVADLEARVAQAAAAQAEAAAREEAAREAERAARAARDRAEDAWRQAATARSAAAQEEERLRREVAAQGAQVEEARSVHRAREAAAARLREQVEEAGRQLAGLEQELAQAEGDAARLEEARQAARATAEAALGAVGEARLARQEAAHQWQEAARRLEEERQAWRAWRDRLEQAAAELQDGGAGRQALTRRREDLRRERAAVEEALAGIRGRVEARRAELGRLEQALEEKERRLAETAGGVEAVRGTAHAAELELVRERSELEHLLRDAPEPPEEAELAPGPGGAEAAAAGEPGAGPDLDRLRGEVERMRVALARLGPVNPVAEEAFQEVDTRFRTLEAQRDDLIAARRELVEMVETIDRTSTERFQTAFASLQQAMQELFERLFDGGEARLELTRPDDPLHSGVELNVRPPGKRWQPLMALSGGERSLCLVALLFAIQRVRPSAFALLDEVDAALDRRNLVRFVSVLEEFSARTQFVLISHRPETVEAAGVLYGATLDGDGTSRLVSLRVPEAEGVSR</sequence>
<feature type="binding site" evidence="6">
    <location>
        <begin position="32"/>
        <end position="39"/>
    </location>
    <ligand>
        <name>ATP</name>
        <dbReference type="ChEBI" id="CHEBI:30616"/>
    </ligand>
</feature>
<name>A0A0K2SK27_LIMPI</name>
<dbReference type="InterPro" id="IPR011890">
    <property type="entry name" value="SMC_prok"/>
</dbReference>
<keyword evidence="10" id="KW-1185">Reference proteome</keyword>
<organism evidence="9 10">
    <name type="scientific">Limnochorda pilosa</name>
    <dbReference type="NCBI Taxonomy" id="1555112"/>
    <lineage>
        <taxon>Bacteria</taxon>
        <taxon>Bacillati</taxon>
        <taxon>Bacillota</taxon>
        <taxon>Limnochordia</taxon>
        <taxon>Limnochordales</taxon>
        <taxon>Limnochordaceae</taxon>
        <taxon>Limnochorda</taxon>
    </lineage>
</organism>
<evidence type="ECO:0000313" key="10">
    <source>
        <dbReference type="Proteomes" id="UP000065807"/>
    </source>
</evidence>
<feature type="coiled-coil region" evidence="6">
    <location>
        <begin position="167"/>
        <end position="208"/>
    </location>
</feature>
<proteinExistence type="inferred from homology"/>
<keyword evidence="5 6" id="KW-0238">DNA-binding</keyword>
<protein>
    <recommendedName>
        <fullName evidence="6">Chromosome partition protein Smc</fullName>
    </recommendedName>
</protein>
<dbReference type="OrthoDB" id="9808768at2"/>
<feature type="region of interest" description="Disordered" evidence="7">
    <location>
        <begin position="944"/>
        <end position="978"/>
    </location>
</feature>
<dbReference type="EMBL" id="AP014924">
    <property type="protein sequence ID" value="BAS27471.1"/>
    <property type="molecule type" value="Genomic_DNA"/>
</dbReference>
<dbReference type="Pfam" id="PF02463">
    <property type="entry name" value="SMC_N"/>
    <property type="match status" value="1"/>
</dbReference>
<dbReference type="KEGG" id="lpil:LIP_1625"/>
<dbReference type="STRING" id="1555112.LIP_1625"/>
<dbReference type="SMART" id="SM00968">
    <property type="entry name" value="SMC_hinge"/>
    <property type="match status" value="1"/>
</dbReference>
<gene>
    <name evidence="6" type="primary">smc</name>
    <name evidence="9" type="ORF">LIP_1625</name>
</gene>
<keyword evidence="4 6" id="KW-0175">Coiled coil</keyword>
<dbReference type="InterPro" id="IPR010935">
    <property type="entry name" value="SMC_hinge"/>
</dbReference>
<dbReference type="SUPFAM" id="SSF75553">
    <property type="entry name" value="Smc hinge domain"/>
    <property type="match status" value="1"/>
</dbReference>
<dbReference type="GO" id="GO:0007059">
    <property type="term" value="P:chromosome segregation"/>
    <property type="evidence" value="ECO:0007669"/>
    <property type="project" value="UniProtKB-UniRule"/>
</dbReference>
<evidence type="ECO:0000256" key="5">
    <source>
        <dbReference type="ARBA" id="ARBA00023125"/>
    </source>
</evidence>
<evidence type="ECO:0000256" key="1">
    <source>
        <dbReference type="ARBA" id="ARBA00022490"/>
    </source>
</evidence>
<keyword evidence="1 6" id="KW-0963">Cytoplasm</keyword>
<dbReference type="Proteomes" id="UP000065807">
    <property type="component" value="Chromosome"/>
</dbReference>
<evidence type="ECO:0000256" key="3">
    <source>
        <dbReference type="ARBA" id="ARBA00022840"/>
    </source>
</evidence>
<dbReference type="NCBIfam" id="TIGR02168">
    <property type="entry name" value="SMC_prok_B"/>
    <property type="match status" value="1"/>
</dbReference>
<dbReference type="GO" id="GO:0030261">
    <property type="term" value="P:chromosome condensation"/>
    <property type="evidence" value="ECO:0007669"/>
    <property type="project" value="InterPro"/>
</dbReference>
<evidence type="ECO:0000313" key="9">
    <source>
        <dbReference type="EMBL" id="BAS27471.1"/>
    </source>
</evidence>
<dbReference type="HAMAP" id="MF_01894">
    <property type="entry name" value="Smc_prok"/>
    <property type="match status" value="1"/>
</dbReference>
<accession>A0A0K2SK27</accession>
<comment type="function">
    <text evidence="6">Required for chromosome condensation and partitioning.</text>
</comment>
<reference evidence="10" key="1">
    <citation type="submission" date="2015-07" db="EMBL/GenBank/DDBJ databases">
        <title>Complete genome sequence and phylogenetic analysis of Limnochorda pilosa.</title>
        <authorList>
            <person name="Watanabe M."/>
            <person name="Kojima H."/>
            <person name="Fukui M."/>
        </authorList>
    </citation>
    <scope>NUCLEOTIDE SEQUENCE [LARGE SCALE GENOMIC DNA]</scope>
    <source>
        <strain evidence="10">HC45</strain>
    </source>
</reference>
<dbReference type="PANTHER" id="PTHR43977">
    <property type="entry name" value="STRUCTURAL MAINTENANCE OF CHROMOSOMES PROTEIN 3"/>
    <property type="match status" value="1"/>
</dbReference>
<comment type="subunit">
    <text evidence="6">Homodimer.</text>
</comment>
<dbReference type="GO" id="GO:0006260">
    <property type="term" value="P:DNA replication"/>
    <property type="evidence" value="ECO:0007669"/>
    <property type="project" value="UniProtKB-UniRule"/>
</dbReference>
<dbReference type="GO" id="GO:0016887">
    <property type="term" value="F:ATP hydrolysis activity"/>
    <property type="evidence" value="ECO:0007669"/>
    <property type="project" value="InterPro"/>
</dbReference>
<dbReference type="GO" id="GO:0005694">
    <property type="term" value="C:chromosome"/>
    <property type="evidence" value="ECO:0007669"/>
    <property type="project" value="InterPro"/>
</dbReference>
<feature type="domain" description="SMC hinge" evidence="8">
    <location>
        <begin position="517"/>
        <end position="635"/>
    </location>
</feature>
<comment type="domain">
    <text evidence="6">Contains large globular domains required for ATP hydrolysis at each terminus and a third globular domain forming a flexible hinge near the middle of the molecule. These domains are separated by coiled-coil structures.</text>
</comment>
<reference evidence="10" key="2">
    <citation type="journal article" date="2016" name="Int. J. Syst. Evol. Microbiol.">
        <title>Complete genome sequence and cell structure of Limnochorda pilosa, a Gram-negative spore-former within the phylum Firmicutes.</title>
        <authorList>
            <person name="Watanabe M."/>
            <person name="Kojima H."/>
            <person name="Fukui M."/>
        </authorList>
    </citation>
    <scope>NUCLEOTIDE SEQUENCE [LARGE SCALE GENOMIC DNA]</scope>
    <source>
        <strain evidence="10">HC45</strain>
    </source>
</reference>
<dbReference type="GO" id="GO:0007062">
    <property type="term" value="P:sister chromatid cohesion"/>
    <property type="evidence" value="ECO:0007669"/>
    <property type="project" value="InterPro"/>
</dbReference>
<dbReference type="InterPro" id="IPR003395">
    <property type="entry name" value="RecF/RecN/SMC_N"/>
</dbReference>
<evidence type="ECO:0000256" key="2">
    <source>
        <dbReference type="ARBA" id="ARBA00022741"/>
    </source>
</evidence>
<dbReference type="GO" id="GO:0005524">
    <property type="term" value="F:ATP binding"/>
    <property type="evidence" value="ECO:0007669"/>
    <property type="project" value="UniProtKB-UniRule"/>
</dbReference>
<dbReference type="Gene3D" id="1.20.1060.20">
    <property type="match status" value="1"/>
</dbReference>
<dbReference type="InterPro" id="IPR027417">
    <property type="entry name" value="P-loop_NTPase"/>
</dbReference>
<feature type="coiled-coil region" evidence="6">
    <location>
        <begin position="339"/>
        <end position="373"/>
    </location>
</feature>
<feature type="coiled-coil region" evidence="6">
    <location>
        <begin position="765"/>
        <end position="806"/>
    </location>
</feature>
<dbReference type="SUPFAM" id="SSF52540">
    <property type="entry name" value="P-loop containing nucleoside triphosphate hydrolases"/>
    <property type="match status" value="1"/>
</dbReference>
<feature type="coiled-coil region" evidence="6">
    <location>
        <begin position="681"/>
        <end position="718"/>
    </location>
</feature>
<keyword evidence="3 6" id="KW-0067">ATP-binding</keyword>
<dbReference type="InterPro" id="IPR024704">
    <property type="entry name" value="SMC"/>
</dbReference>
<comment type="similarity">
    <text evidence="6">Belongs to the SMC family.</text>
</comment>
<keyword evidence="2 6" id="KW-0547">Nucleotide-binding</keyword>
<dbReference type="InterPro" id="IPR036277">
    <property type="entry name" value="SMC_hinge_sf"/>
</dbReference>
<dbReference type="Gene3D" id="3.40.50.300">
    <property type="entry name" value="P-loop containing nucleotide triphosphate hydrolases"/>
    <property type="match status" value="2"/>
</dbReference>
<evidence type="ECO:0000259" key="8">
    <source>
        <dbReference type="SMART" id="SM00968"/>
    </source>
</evidence>
<dbReference type="Pfam" id="PF06470">
    <property type="entry name" value="SMC_hinge"/>
    <property type="match status" value="1"/>
</dbReference>
<dbReference type="AlphaFoldDB" id="A0A0K2SK27"/>